<keyword evidence="13" id="KW-0624">Polysaccharide degradation</keyword>
<evidence type="ECO:0000256" key="6">
    <source>
        <dbReference type="ARBA" id="ARBA00022801"/>
    </source>
</evidence>
<evidence type="ECO:0000256" key="10">
    <source>
        <dbReference type="ARBA" id="ARBA00023285"/>
    </source>
</evidence>
<accession>A0A8H7IKJ0</accession>
<keyword evidence="12" id="KW-0961">Cell wall biogenesis/degradation</keyword>
<reference evidence="19" key="1">
    <citation type="submission" date="2020-09" db="EMBL/GenBank/DDBJ databases">
        <title>Comparative genome analyses of four rice-infecting Rhizoctonia solani isolates reveal extensive enrichment of homogalacturonan modification genes.</title>
        <authorList>
            <person name="Lee D.-Y."/>
            <person name="Jeon J."/>
            <person name="Kim K.-T."/>
            <person name="Cheong K."/>
            <person name="Song H."/>
            <person name="Choi G."/>
            <person name="Ko J."/>
            <person name="Opiyo S.O."/>
            <person name="Zuo S."/>
            <person name="Madhav S."/>
            <person name="Lee Y.-H."/>
            <person name="Wang G.-L."/>
        </authorList>
    </citation>
    <scope>NUCLEOTIDE SEQUENCE</scope>
    <source>
        <strain evidence="19">AG1-IA B2</strain>
    </source>
</reference>
<evidence type="ECO:0000256" key="5">
    <source>
        <dbReference type="ARBA" id="ARBA00022723"/>
    </source>
</evidence>
<dbReference type="InterPro" id="IPR050248">
    <property type="entry name" value="Polysacc_deacetylase_ArnD"/>
</dbReference>
<comment type="subcellular location">
    <subcellularLocation>
        <location evidence="2">Cell membrane</location>
        <topology evidence="2">Lipid-anchor</topology>
        <topology evidence="2">GPI-anchor</topology>
    </subcellularLocation>
</comment>
<sequence>MIALTAVLAAAAVVNAQITPRQAATSTANVSPPALSSTNPTAVPLSSIYASAPTQATVALHTTYAAGATPPISGAPPLPTSAITAANWPALDQIPPLDSPQVKQWIQEVTNSGIKIPNIGQTQLGGCGDPANAAALANATAQGNCWWTCGGCSRETDITTCPDKATWGLSFDDGPSPYTPDLLNYLDANNIKSTFFVVGSRAISRPEMLQAEYMGGHQLSVHTWSHPTLTTLTNEQIIAELGWTREAIKQITGVTPTLCVLLMVILTTVANGGSFDTNDWHIPSGLSAAEVLNSFDKILDTAGELSTGFIVLAHDLYQQTVDLAVGYVLPDAQARKFNMMSIVECLKKPLSEAYIETSSNSSSPASTGTHTASGSQSSATSGSGSNSGQSSGDPTAPLAQWEASSVPWLVSPQVSHCYFKQHHRYTDSGIA</sequence>
<evidence type="ECO:0000259" key="18">
    <source>
        <dbReference type="PROSITE" id="PS51677"/>
    </source>
</evidence>
<keyword evidence="6" id="KW-0378">Hydrolase</keyword>
<dbReference type="InterPro" id="IPR002509">
    <property type="entry name" value="NODB_dom"/>
</dbReference>
<feature type="compositionally biased region" description="Low complexity" evidence="16">
    <location>
        <begin position="358"/>
        <end position="392"/>
    </location>
</feature>
<dbReference type="SUPFAM" id="SSF88713">
    <property type="entry name" value="Glycoside hydrolase/deacetylase"/>
    <property type="match status" value="1"/>
</dbReference>
<feature type="region of interest" description="Disordered" evidence="16">
    <location>
        <begin position="357"/>
        <end position="398"/>
    </location>
</feature>
<keyword evidence="4" id="KW-0325">Glycoprotein</keyword>
<evidence type="ECO:0000256" key="8">
    <source>
        <dbReference type="ARBA" id="ARBA00023136"/>
    </source>
</evidence>
<evidence type="ECO:0000256" key="1">
    <source>
        <dbReference type="ARBA" id="ARBA00001941"/>
    </source>
</evidence>
<gene>
    <name evidence="19" type="ORF">RHS01_03651</name>
</gene>
<evidence type="ECO:0000256" key="14">
    <source>
        <dbReference type="ARBA" id="ARBA00024056"/>
    </source>
</evidence>
<organism evidence="19 20">
    <name type="scientific">Rhizoctonia solani</name>
    <dbReference type="NCBI Taxonomy" id="456999"/>
    <lineage>
        <taxon>Eukaryota</taxon>
        <taxon>Fungi</taxon>
        <taxon>Dikarya</taxon>
        <taxon>Basidiomycota</taxon>
        <taxon>Agaricomycotina</taxon>
        <taxon>Agaricomycetes</taxon>
        <taxon>Cantharellales</taxon>
        <taxon>Ceratobasidiaceae</taxon>
        <taxon>Rhizoctonia</taxon>
    </lineage>
</organism>
<feature type="chain" id="PRO_5034109756" description="chitin deacetylase" evidence="17">
    <location>
        <begin position="17"/>
        <end position="431"/>
    </location>
</feature>
<evidence type="ECO:0000256" key="17">
    <source>
        <dbReference type="SAM" id="SignalP"/>
    </source>
</evidence>
<keyword evidence="8" id="KW-0472">Membrane</keyword>
<keyword evidence="3" id="KW-1003">Cell membrane</keyword>
<keyword evidence="5" id="KW-0479">Metal-binding</keyword>
<evidence type="ECO:0000313" key="19">
    <source>
        <dbReference type="EMBL" id="KAF8757678.1"/>
    </source>
</evidence>
<evidence type="ECO:0000256" key="11">
    <source>
        <dbReference type="ARBA" id="ARBA00023288"/>
    </source>
</evidence>
<comment type="caution">
    <text evidence="19">The sequence shown here is derived from an EMBL/GenBank/DDBJ whole genome shotgun (WGS) entry which is preliminary data.</text>
</comment>
<protein>
    <recommendedName>
        <fullName evidence="14">chitin deacetylase</fullName>
        <ecNumber evidence="14">3.5.1.41</ecNumber>
    </recommendedName>
</protein>
<comment type="catalytic activity">
    <reaction evidence="15">
        <text>[(1-&gt;4)-N-acetyl-beta-D-glucosaminyl](n) + n H2O = chitosan + n acetate</text>
        <dbReference type="Rhea" id="RHEA:10464"/>
        <dbReference type="Rhea" id="RHEA-COMP:9593"/>
        <dbReference type="Rhea" id="RHEA-COMP:9597"/>
        <dbReference type="ChEBI" id="CHEBI:15377"/>
        <dbReference type="ChEBI" id="CHEBI:17029"/>
        <dbReference type="ChEBI" id="CHEBI:30089"/>
        <dbReference type="ChEBI" id="CHEBI:57704"/>
        <dbReference type="EC" id="3.5.1.41"/>
    </reaction>
    <physiologicalReaction direction="left-to-right" evidence="15">
        <dbReference type="Rhea" id="RHEA:10465"/>
    </physiologicalReaction>
</comment>
<dbReference type="GO" id="GO:0006032">
    <property type="term" value="P:chitin catabolic process"/>
    <property type="evidence" value="ECO:0007669"/>
    <property type="project" value="UniProtKB-KW"/>
</dbReference>
<evidence type="ECO:0000256" key="12">
    <source>
        <dbReference type="ARBA" id="ARBA00023316"/>
    </source>
</evidence>
<evidence type="ECO:0000256" key="7">
    <source>
        <dbReference type="ARBA" id="ARBA00023024"/>
    </source>
</evidence>
<evidence type="ECO:0000256" key="16">
    <source>
        <dbReference type="SAM" id="MobiDB-lite"/>
    </source>
</evidence>
<comment type="cofactor">
    <cofactor evidence="1">
        <name>Co(2+)</name>
        <dbReference type="ChEBI" id="CHEBI:48828"/>
    </cofactor>
</comment>
<dbReference type="EC" id="3.5.1.41" evidence="14"/>
<dbReference type="GO" id="GO:0071555">
    <property type="term" value="P:cell wall organization"/>
    <property type="evidence" value="ECO:0007669"/>
    <property type="project" value="UniProtKB-KW"/>
</dbReference>
<name>A0A8H7IKJ0_9AGAM</name>
<keyword evidence="4" id="KW-0336">GPI-anchor</keyword>
<feature type="signal peptide" evidence="17">
    <location>
        <begin position="1"/>
        <end position="16"/>
    </location>
</feature>
<keyword evidence="10" id="KW-0170">Cobalt</keyword>
<keyword evidence="9" id="KW-0119">Carbohydrate metabolism</keyword>
<dbReference type="PROSITE" id="PS51677">
    <property type="entry name" value="NODB"/>
    <property type="match status" value="1"/>
</dbReference>
<dbReference type="GO" id="GO:0000272">
    <property type="term" value="P:polysaccharide catabolic process"/>
    <property type="evidence" value="ECO:0007669"/>
    <property type="project" value="UniProtKB-KW"/>
</dbReference>
<dbReference type="Gene3D" id="3.20.20.370">
    <property type="entry name" value="Glycoside hydrolase/deacetylase"/>
    <property type="match status" value="1"/>
</dbReference>
<keyword evidence="11" id="KW-0449">Lipoprotein</keyword>
<dbReference type="Proteomes" id="UP000614334">
    <property type="component" value="Unassembled WGS sequence"/>
</dbReference>
<evidence type="ECO:0000256" key="9">
    <source>
        <dbReference type="ARBA" id="ARBA00023277"/>
    </source>
</evidence>
<evidence type="ECO:0000313" key="20">
    <source>
        <dbReference type="Proteomes" id="UP000614334"/>
    </source>
</evidence>
<dbReference type="PANTHER" id="PTHR10587:SF133">
    <property type="entry name" value="CHITIN DEACETYLASE 1-RELATED"/>
    <property type="match status" value="1"/>
</dbReference>
<dbReference type="AlphaFoldDB" id="A0A8H7IKJ0"/>
<dbReference type="GO" id="GO:0009272">
    <property type="term" value="P:fungal-type cell wall biogenesis"/>
    <property type="evidence" value="ECO:0007669"/>
    <property type="project" value="UniProtKB-ARBA"/>
</dbReference>
<evidence type="ECO:0000256" key="4">
    <source>
        <dbReference type="ARBA" id="ARBA00022622"/>
    </source>
</evidence>
<evidence type="ECO:0000256" key="3">
    <source>
        <dbReference type="ARBA" id="ARBA00022475"/>
    </source>
</evidence>
<dbReference type="Pfam" id="PF01522">
    <property type="entry name" value="Polysacc_deac_1"/>
    <property type="match status" value="1"/>
</dbReference>
<dbReference type="GO" id="GO:0005886">
    <property type="term" value="C:plasma membrane"/>
    <property type="evidence" value="ECO:0007669"/>
    <property type="project" value="UniProtKB-SubCell"/>
</dbReference>
<keyword evidence="7" id="KW-0146">Chitin degradation</keyword>
<evidence type="ECO:0000256" key="2">
    <source>
        <dbReference type="ARBA" id="ARBA00004609"/>
    </source>
</evidence>
<dbReference type="PANTHER" id="PTHR10587">
    <property type="entry name" value="GLYCOSYL TRANSFERASE-RELATED"/>
    <property type="match status" value="1"/>
</dbReference>
<keyword evidence="17" id="KW-0732">Signal</keyword>
<evidence type="ECO:0000256" key="13">
    <source>
        <dbReference type="ARBA" id="ARBA00023326"/>
    </source>
</evidence>
<dbReference type="EMBL" id="JACYCF010000004">
    <property type="protein sequence ID" value="KAF8757678.1"/>
    <property type="molecule type" value="Genomic_DNA"/>
</dbReference>
<evidence type="ECO:0000256" key="15">
    <source>
        <dbReference type="ARBA" id="ARBA00048494"/>
    </source>
</evidence>
<proteinExistence type="predicted"/>
<dbReference type="GO" id="GO:0098552">
    <property type="term" value="C:side of membrane"/>
    <property type="evidence" value="ECO:0007669"/>
    <property type="project" value="UniProtKB-KW"/>
</dbReference>
<dbReference type="InterPro" id="IPR011330">
    <property type="entry name" value="Glyco_hydro/deAcase_b/a-brl"/>
</dbReference>
<feature type="domain" description="NodB homology" evidence="18">
    <location>
        <begin position="165"/>
        <end position="258"/>
    </location>
</feature>
<dbReference type="GO" id="GO:0046872">
    <property type="term" value="F:metal ion binding"/>
    <property type="evidence" value="ECO:0007669"/>
    <property type="project" value="UniProtKB-KW"/>
</dbReference>
<dbReference type="GO" id="GO:0004099">
    <property type="term" value="F:chitin deacetylase activity"/>
    <property type="evidence" value="ECO:0007669"/>
    <property type="project" value="UniProtKB-EC"/>
</dbReference>